<dbReference type="STRING" id="574087.Acear_2133"/>
<dbReference type="HOGENOM" id="CLU_013584_6_0_9"/>
<dbReference type="AlphaFoldDB" id="D9QTC2"/>
<dbReference type="OrthoDB" id="9788687at2"/>
<dbReference type="Pfam" id="PF00078">
    <property type="entry name" value="RVT_1"/>
    <property type="match status" value="1"/>
</dbReference>
<dbReference type="PANTHER" id="PTHR34047">
    <property type="entry name" value="NUCLEAR INTRON MATURASE 1, MITOCHONDRIAL-RELATED"/>
    <property type="match status" value="1"/>
</dbReference>
<sequence length="423" mass="50464">MGTKLDRMAEVARTRPKERFTSLIHLINEEMLIMCHHELDANKAAGIDEVIKSKYEENLRDNVRDLVARMKKQAYKPQPVKRVYIEKDNGKKRPLGIPTYEDKLVQKALTKIFNAIYEEDFLECSFGFRPNRSCHDALRSLGKIINKPGIQYVVDTDIKGFFDNVNHKWMMKFLDNRIQDPNLQRLVVRFLRAGIMEEGEKWKTTQGTPQGGVCSPILANLYLHHVIDLWFDRIVRKHLEGEAYMVRYADDIIFCFETKEDVDRFYKALQGRLSKFELELSEEKTKIVKLTDDDDDSNGTFDFLGFTHYMGKCKDGIKRLKRKTSKKRFRRGIKQFKDWIRSSRILPVKEFMRQLNRKLIGTYNYYAVSDNWRSMQRFFRRIRKLVYKWLNRRSQKKSFGWDKFKLFLNKYQIVKPKIKVNLY</sequence>
<dbReference type="InterPro" id="IPR000477">
    <property type="entry name" value="RT_dom"/>
</dbReference>
<organism evidence="3 4">
    <name type="scientific">Acetohalobium arabaticum (strain ATCC 49924 / DSM 5501 / Z-7288)</name>
    <dbReference type="NCBI Taxonomy" id="574087"/>
    <lineage>
        <taxon>Bacteria</taxon>
        <taxon>Bacillati</taxon>
        <taxon>Bacillota</taxon>
        <taxon>Clostridia</taxon>
        <taxon>Halanaerobiales</taxon>
        <taxon>Halobacteroidaceae</taxon>
        <taxon>Acetohalobium</taxon>
    </lineage>
</organism>
<proteinExistence type="predicted"/>
<keyword evidence="4" id="KW-1185">Reference proteome</keyword>
<evidence type="ECO:0000256" key="1">
    <source>
        <dbReference type="SAM" id="Coils"/>
    </source>
</evidence>
<dbReference type="KEGG" id="aar:Acear_2133"/>
<reference evidence="3 4" key="1">
    <citation type="journal article" date="2010" name="Stand. Genomic Sci.">
        <title>Complete genome sequence of Acetohalobium arabaticum type strain (Z-7288).</title>
        <authorList>
            <person name="Sikorski J."/>
            <person name="Lapidus A."/>
            <person name="Chertkov O."/>
            <person name="Lucas S."/>
            <person name="Copeland A."/>
            <person name="Glavina Del Rio T."/>
            <person name="Nolan M."/>
            <person name="Tice H."/>
            <person name="Cheng J.F."/>
            <person name="Han C."/>
            <person name="Brambilla E."/>
            <person name="Pitluck S."/>
            <person name="Liolios K."/>
            <person name="Ivanova N."/>
            <person name="Mavromatis K."/>
            <person name="Mikhailova N."/>
            <person name="Pati A."/>
            <person name="Bruce D."/>
            <person name="Detter C."/>
            <person name="Tapia R."/>
            <person name="Goodwin L."/>
            <person name="Chen A."/>
            <person name="Palaniappan K."/>
            <person name="Land M."/>
            <person name="Hauser L."/>
            <person name="Chang Y.J."/>
            <person name="Jeffries C.D."/>
            <person name="Rohde M."/>
            <person name="Goker M."/>
            <person name="Spring S."/>
            <person name="Woyke T."/>
            <person name="Bristow J."/>
            <person name="Eisen J.A."/>
            <person name="Markowitz V."/>
            <person name="Hugenholtz P."/>
            <person name="Kyrpides N.C."/>
            <person name="Klenk H.P."/>
        </authorList>
    </citation>
    <scope>NUCLEOTIDE SEQUENCE [LARGE SCALE GENOMIC DNA]</scope>
    <source>
        <strain evidence="4">ATCC 49924 / DSM 5501 / Z-7288</strain>
    </source>
</reference>
<evidence type="ECO:0000259" key="2">
    <source>
        <dbReference type="PROSITE" id="PS50878"/>
    </source>
</evidence>
<feature type="coiled-coil region" evidence="1">
    <location>
        <begin position="266"/>
        <end position="293"/>
    </location>
</feature>
<dbReference type="InterPro" id="IPR030931">
    <property type="entry name" value="Group_II_RT_mat"/>
</dbReference>
<gene>
    <name evidence="3" type="ordered locus">Acear_2133</name>
</gene>
<protein>
    <submittedName>
        <fullName evidence="3">RNA-directed DNA polymerase</fullName>
        <ecNumber evidence="3">2.7.7.49</ecNumber>
    </submittedName>
</protein>
<dbReference type="GO" id="GO:0003964">
    <property type="term" value="F:RNA-directed DNA polymerase activity"/>
    <property type="evidence" value="ECO:0007669"/>
    <property type="project" value="UniProtKB-KW"/>
</dbReference>
<keyword evidence="3" id="KW-0548">Nucleotidyltransferase</keyword>
<dbReference type="InterPro" id="IPR043128">
    <property type="entry name" value="Rev_trsase/Diguanyl_cyclase"/>
</dbReference>
<dbReference type="EMBL" id="CP002105">
    <property type="protein sequence ID" value="ADL13622.1"/>
    <property type="molecule type" value="Genomic_DNA"/>
</dbReference>
<dbReference type="RefSeq" id="WP_013279065.1">
    <property type="nucleotide sequence ID" value="NC_014378.1"/>
</dbReference>
<dbReference type="PANTHER" id="PTHR34047:SF8">
    <property type="entry name" value="PROTEIN YKFC"/>
    <property type="match status" value="1"/>
</dbReference>
<name>D9QTC2_ACEAZ</name>
<evidence type="ECO:0000313" key="4">
    <source>
        <dbReference type="Proteomes" id="UP000001661"/>
    </source>
</evidence>
<dbReference type="InterPro" id="IPR051083">
    <property type="entry name" value="GrpII_Intron_Splice-Mob/Def"/>
</dbReference>
<keyword evidence="3" id="KW-0808">Transferase</keyword>
<dbReference type="NCBIfam" id="TIGR04416">
    <property type="entry name" value="group_II_RT_mat"/>
    <property type="match status" value="1"/>
</dbReference>
<dbReference type="CDD" id="cd01651">
    <property type="entry name" value="RT_G2_intron"/>
    <property type="match status" value="1"/>
</dbReference>
<dbReference type="Proteomes" id="UP000001661">
    <property type="component" value="Chromosome"/>
</dbReference>
<dbReference type="PROSITE" id="PS50878">
    <property type="entry name" value="RT_POL"/>
    <property type="match status" value="1"/>
</dbReference>
<accession>D9QTC2</accession>
<dbReference type="InterPro" id="IPR043502">
    <property type="entry name" value="DNA/RNA_pol_sf"/>
</dbReference>
<evidence type="ECO:0000313" key="3">
    <source>
        <dbReference type="EMBL" id="ADL13622.1"/>
    </source>
</evidence>
<dbReference type="SUPFAM" id="SSF56672">
    <property type="entry name" value="DNA/RNA polymerases"/>
    <property type="match status" value="1"/>
</dbReference>
<keyword evidence="3" id="KW-0695">RNA-directed DNA polymerase</keyword>
<dbReference type="EC" id="2.7.7.49" evidence="3"/>
<keyword evidence="1" id="KW-0175">Coiled coil</keyword>
<dbReference type="Gene3D" id="3.30.70.270">
    <property type="match status" value="1"/>
</dbReference>
<dbReference type="eggNOG" id="COG3344">
    <property type="taxonomic scope" value="Bacteria"/>
</dbReference>
<feature type="domain" description="Reverse transcriptase" evidence="2">
    <location>
        <begin position="66"/>
        <end position="308"/>
    </location>
</feature>